<dbReference type="AlphaFoldDB" id="A0A0J7K522"/>
<evidence type="ECO:0000256" key="7">
    <source>
        <dbReference type="ARBA" id="ARBA00023242"/>
    </source>
</evidence>
<dbReference type="EMBL" id="LBMM01014180">
    <property type="protein sequence ID" value="KMQ85286.1"/>
    <property type="molecule type" value="Genomic_DNA"/>
</dbReference>
<feature type="domain" description="DDE Tnp4" evidence="8">
    <location>
        <begin position="200"/>
        <end position="357"/>
    </location>
</feature>
<evidence type="ECO:0000256" key="5">
    <source>
        <dbReference type="ARBA" id="ARBA00022723"/>
    </source>
</evidence>
<dbReference type="GO" id="GO:0016787">
    <property type="term" value="F:hydrolase activity"/>
    <property type="evidence" value="ECO:0007669"/>
    <property type="project" value="UniProtKB-KW"/>
</dbReference>
<gene>
    <name evidence="9" type="ORF">RF55_16243</name>
</gene>
<protein>
    <submittedName>
        <fullName evidence="9">Nuclease harbi1</fullName>
    </submittedName>
</protein>
<evidence type="ECO:0000256" key="6">
    <source>
        <dbReference type="ARBA" id="ARBA00022801"/>
    </source>
</evidence>
<evidence type="ECO:0000256" key="2">
    <source>
        <dbReference type="ARBA" id="ARBA00004123"/>
    </source>
</evidence>
<dbReference type="GO" id="GO:0005634">
    <property type="term" value="C:nucleus"/>
    <property type="evidence" value="ECO:0007669"/>
    <property type="project" value="UniProtKB-SubCell"/>
</dbReference>
<comment type="similarity">
    <text evidence="3">Belongs to the HARBI1 family.</text>
</comment>
<dbReference type="InterPro" id="IPR027806">
    <property type="entry name" value="HARBI1_dom"/>
</dbReference>
<keyword evidence="5" id="KW-0479">Metal-binding</keyword>
<comment type="subcellular location">
    <subcellularLocation>
        <location evidence="2">Nucleus</location>
    </subcellularLocation>
</comment>
<organism evidence="9 10">
    <name type="scientific">Lasius niger</name>
    <name type="common">Black garden ant</name>
    <dbReference type="NCBI Taxonomy" id="67767"/>
    <lineage>
        <taxon>Eukaryota</taxon>
        <taxon>Metazoa</taxon>
        <taxon>Ecdysozoa</taxon>
        <taxon>Arthropoda</taxon>
        <taxon>Hexapoda</taxon>
        <taxon>Insecta</taxon>
        <taxon>Pterygota</taxon>
        <taxon>Neoptera</taxon>
        <taxon>Endopterygota</taxon>
        <taxon>Hymenoptera</taxon>
        <taxon>Apocrita</taxon>
        <taxon>Aculeata</taxon>
        <taxon>Formicoidea</taxon>
        <taxon>Formicidae</taxon>
        <taxon>Formicinae</taxon>
        <taxon>Lasius</taxon>
        <taxon>Lasius</taxon>
    </lineage>
</organism>
<comment type="caution">
    <text evidence="9">The sequence shown here is derived from an EMBL/GenBank/DDBJ whole genome shotgun (WGS) entry which is preliminary data.</text>
</comment>
<dbReference type="OrthoDB" id="7533242at2759"/>
<proteinExistence type="inferred from homology"/>
<keyword evidence="4" id="KW-0540">Nuclease</keyword>
<keyword evidence="7" id="KW-0539">Nucleus</keyword>
<keyword evidence="6" id="KW-0378">Hydrolase</keyword>
<evidence type="ECO:0000313" key="10">
    <source>
        <dbReference type="Proteomes" id="UP000036403"/>
    </source>
</evidence>
<name>A0A0J7K522_LASNI</name>
<evidence type="ECO:0000256" key="3">
    <source>
        <dbReference type="ARBA" id="ARBA00006958"/>
    </source>
</evidence>
<dbReference type="GO" id="GO:0046872">
    <property type="term" value="F:metal ion binding"/>
    <property type="evidence" value="ECO:0007669"/>
    <property type="project" value="UniProtKB-KW"/>
</dbReference>
<dbReference type="STRING" id="67767.A0A0J7K522"/>
<accession>A0A0J7K522</accession>
<evidence type="ECO:0000259" key="8">
    <source>
        <dbReference type="Pfam" id="PF13359"/>
    </source>
</evidence>
<keyword evidence="10" id="KW-1185">Reference proteome</keyword>
<evidence type="ECO:0000256" key="1">
    <source>
        <dbReference type="ARBA" id="ARBA00001968"/>
    </source>
</evidence>
<dbReference type="InterPro" id="IPR045249">
    <property type="entry name" value="HARBI1-like"/>
</dbReference>
<dbReference type="GO" id="GO:0004518">
    <property type="term" value="F:nuclease activity"/>
    <property type="evidence" value="ECO:0007669"/>
    <property type="project" value="UniProtKB-KW"/>
</dbReference>
<dbReference type="PANTHER" id="PTHR22930:SF85">
    <property type="entry name" value="GH03217P-RELATED"/>
    <property type="match status" value="1"/>
</dbReference>
<evidence type="ECO:0000256" key="4">
    <source>
        <dbReference type="ARBA" id="ARBA00022722"/>
    </source>
</evidence>
<reference evidence="9 10" key="1">
    <citation type="submission" date="2015-04" db="EMBL/GenBank/DDBJ databases">
        <title>Lasius niger genome sequencing.</title>
        <authorList>
            <person name="Konorov E.A."/>
            <person name="Nikitin M.A."/>
            <person name="Kirill M.V."/>
            <person name="Chang P."/>
        </authorList>
    </citation>
    <scope>NUCLEOTIDE SEQUENCE [LARGE SCALE GENOMIC DNA]</scope>
    <source>
        <tissue evidence="9">Whole</tissue>
    </source>
</reference>
<dbReference type="Pfam" id="PF13359">
    <property type="entry name" value="DDE_Tnp_4"/>
    <property type="match status" value="1"/>
</dbReference>
<comment type="cofactor">
    <cofactor evidence="1">
        <name>a divalent metal cation</name>
        <dbReference type="ChEBI" id="CHEBI:60240"/>
    </cofactor>
</comment>
<dbReference type="PaxDb" id="67767-A0A0J7K522"/>
<evidence type="ECO:0000313" key="9">
    <source>
        <dbReference type="EMBL" id="KMQ85286.1"/>
    </source>
</evidence>
<dbReference type="PANTHER" id="PTHR22930">
    <property type="match status" value="1"/>
</dbReference>
<dbReference type="Proteomes" id="UP000036403">
    <property type="component" value="Unassembled WGS sequence"/>
</dbReference>
<sequence length="416" mass="48483">MGKLKTRLRVALNPITFRTYQVSHRLLEIFMNVMEEIESGESEDEDFEKFFLIENIRRIRGNQQKPARIRGYIENVIPRYTTKQFRHHFRMMPEVFEMLENHLGPLLSDSEALGRPVIPVRTQLLSTIWLLSTPDSFRSVSEKFDLGKSSLNDCVRRVVQALNSIANQVIRWPTGQKLTASKEKFMLLGENPMPGVVGAIDGCYIFIKKPNIEKVAVHYKCRKLQYSIVLQAICDADLLFTDCFAGYPGSVGDYRIFRNSDLYKEVHRDLPAFFPNGEFIVGDKAYPVLTWCIPPFRNNGRLTQEQKIFNKVVSQKRQVIERAFALLKGRFRRFKFLDMSRLDLIPSFIIAACVLHNICLEGINDIIEDFIEEGREPYVEENDHDREDQEYNDERHEFVDGEIKRNYLCLRIAGRQ</sequence>